<keyword evidence="6" id="KW-0482">Metalloprotease</keyword>
<feature type="signal peptide" evidence="7">
    <location>
        <begin position="1"/>
        <end position="22"/>
    </location>
</feature>
<evidence type="ECO:0000259" key="8">
    <source>
        <dbReference type="SMART" id="SM00631"/>
    </source>
</evidence>
<dbReference type="Gene3D" id="3.40.630.10">
    <property type="entry name" value="Zn peptidases"/>
    <property type="match status" value="1"/>
</dbReference>
<evidence type="ECO:0000256" key="6">
    <source>
        <dbReference type="ARBA" id="ARBA00023049"/>
    </source>
</evidence>
<dbReference type="GO" id="GO:0004181">
    <property type="term" value="F:metallocarboxypeptidase activity"/>
    <property type="evidence" value="ECO:0007669"/>
    <property type="project" value="InterPro"/>
</dbReference>
<dbReference type="Proteomes" id="UP000190541">
    <property type="component" value="Unassembled WGS sequence"/>
</dbReference>
<keyword evidence="9" id="KW-0121">Carboxypeptidase</keyword>
<evidence type="ECO:0000256" key="7">
    <source>
        <dbReference type="SAM" id="SignalP"/>
    </source>
</evidence>
<dbReference type="OrthoDB" id="9758209at2"/>
<evidence type="ECO:0000256" key="4">
    <source>
        <dbReference type="ARBA" id="ARBA00022801"/>
    </source>
</evidence>
<comment type="cofactor">
    <cofactor evidence="1">
        <name>Zn(2+)</name>
        <dbReference type="ChEBI" id="CHEBI:29105"/>
    </cofactor>
</comment>
<keyword evidence="7" id="KW-0732">Signal</keyword>
<comment type="similarity">
    <text evidence="2">Belongs to the peptidase M14 family.</text>
</comment>
<dbReference type="RefSeq" id="WP_079715586.1">
    <property type="nucleotide sequence ID" value="NZ_FUYS01000002.1"/>
</dbReference>
<protein>
    <submittedName>
        <fullName evidence="9">Zinc carboxypeptidase</fullName>
    </submittedName>
</protein>
<keyword evidence="3" id="KW-0645">Protease</keyword>
<evidence type="ECO:0000256" key="1">
    <source>
        <dbReference type="ARBA" id="ARBA00001947"/>
    </source>
</evidence>
<name>A0A1T5AKW7_9SPHI</name>
<sequence>MKRIKNYTSLWLLCLWQAVALAQSIPTPQSHFGFAMGDDYSLTNYTQTEAYFKKLAESDRVRLVDIGKTEEGRPQYMLIITSPANMKKLDEYKSISTKLAYAEGLTDDDAKTLASTGKAIVWIDGGLHSTEMVGTHQLIEMAYQLTSKTDEETLRILDDVIVLLTHANPDGHELVGNWYMRNNDVTKRAMNIPVLYHKYIGHDNNRDFYMVNMKESENMNRQLFLEWMPQIMYNHHQSAPAGAVVAGPPYTDPFNYNIDPLLMTGIDAVGASMINRLNVEDKPGFTRMKGSPFSTWYNGGLRTTTYFHNIIGLLTEIIGNPTPMEVPLVPERLVPNNNTPNPVTPQKWLFKQSIDYSISLNYAILDYAARHREQVLYNIYKMGKNSIEKGSKDYWQLTPRNIDQIQANYDADKARGATTETAESLGGRMPSSRLPTSYYESVFGNPEKRDARAYILPADQKDFPTAVKFINTLIKNGIFIHKATADFTLNGKKYQKGSYIVKTDQAFRPHIIDMFEPQDYPNDFAYPGGPPTRPYDVAGWTLAYQMGVTFDRVLDGVDGPFERLPHGVLEVPPAKAVPTSSRGFFISANVNNAFIVVNDLLKAGIDVHRIQQATDGMPAGSFYVSAKGADLLKQAATELGIEAVPVSRTPTNTVQIKPARIALFDNYGGSMPSGWVRWMLEQYHFEFSLIFPQEIDRGNLKDKYDVILFIEGGIPPFGRGETGGRGFGGRGPDPADLPEEYRHMVGSLTADKSIPQLKAFLEAGGSILTTGSSTALAYHLGLPVKNALVETVDGKEQPIPGERFYIPGSVLRVKVNPEIDAAWGMSEDTDVIFNSSPVFGLKPQASLQGIQALAWFATDKPLRSGWAWGQNYLEDGIAAFKAPVGKGYLYAYGPQITYRAQPHGTFKLLFNALYQK</sequence>
<dbReference type="STRING" id="623280.SAMN05660226_00857"/>
<keyword evidence="4" id="KW-0378">Hydrolase</keyword>
<dbReference type="GO" id="GO:0008270">
    <property type="term" value="F:zinc ion binding"/>
    <property type="evidence" value="ECO:0007669"/>
    <property type="project" value="InterPro"/>
</dbReference>
<dbReference type="CDD" id="cd06240">
    <property type="entry name" value="M14-like"/>
    <property type="match status" value="1"/>
</dbReference>
<dbReference type="GO" id="GO:0005615">
    <property type="term" value="C:extracellular space"/>
    <property type="evidence" value="ECO:0007669"/>
    <property type="project" value="TreeGrafter"/>
</dbReference>
<dbReference type="SMART" id="SM00631">
    <property type="entry name" value="Zn_pept"/>
    <property type="match status" value="1"/>
</dbReference>
<proteinExistence type="inferred from homology"/>
<feature type="chain" id="PRO_5012097600" evidence="7">
    <location>
        <begin position="23"/>
        <end position="916"/>
    </location>
</feature>
<evidence type="ECO:0000256" key="5">
    <source>
        <dbReference type="ARBA" id="ARBA00022833"/>
    </source>
</evidence>
<dbReference type="SUPFAM" id="SSF53187">
    <property type="entry name" value="Zn-dependent exopeptidases"/>
    <property type="match status" value="1"/>
</dbReference>
<keyword evidence="5" id="KW-0862">Zinc</keyword>
<evidence type="ECO:0000313" key="9">
    <source>
        <dbReference type="EMBL" id="SKB35500.1"/>
    </source>
</evidence>
<keyword evidence="10" id="KW-1185">Reference proteome</keyword>
<accession>A0A1T5AKW7</accession>
<evidence type="ECO:0000256" key="2">
    <source>
        <dbReference type="ARBA" id="ARBA00005988"/>
    </source>
</evidence>
<dbReference type="GO" id="GO:0006508">
    <property type="term" value="P:proteolysis"/>
    <property type="evidence" value="ECO:0007669"/>
    <property type="project" value="UniProtKB-KW"/>
</dbReference>
<dbReference type="AlphaFoldDB" id="A0A1T5AKW7"/>
<dbReference type="Pfam" id="PF00246">
    <property type="entry name" value="Peptidase_M14"/>
    <property type="match status" value="1"/>
</dbReference>
<organism evidence="9 10">
    <name type="scientific">Parapedobacter luteus</name>
    <dbReference type="NCBI Taxonomy" id="623280"/>
    <lineage>
        <taxon>Bacteria</taxon>
        <taxon>Pseudomonadati</taxon>
        <taxon>Bacteroidota</taxon>
        <taxon>Sphingobacteriia</taxon>
        <taxon>Sphingobacteriales</taxon>
        <taxon>Sphingobacteriaceae</taxon>
        <taxon>Parapedobacter</taxon>
    </lineage>
</organism>
<reference evidence="9 10" key="1">
    <citation type="submission" date="2017-02" db="EMBL/GenBank/DDBJ databases">
        <authorList>
            <person name="Peterson S.W."/>
        </authorList>
    </citation>
    <scope>NUCLEOTIDE SEQUENCE [LARGE SCALE GENOMIC DNA]</scope>
    <source>
        <strain evidence="9 10">DSM 22899</strain>
    </source>
</reference>
<dbReference type="PANTHER" id="PTHR11705:SF143">
    <property type="entry name" value="SLL0236 PROTEIN"/>
    <property type="match status" value="1"/>
</dbReference>
<evidence type="ECO:0000256" key="3">
    <source>
        <dbReference type="ARBA" id="ARBA00022670"/>
    </source>
</evidence>
<evidence type="ECO:0000313" key="10">
    <source>
        <dbReference type="Proteomes" id="UP000190541"/>
    </source>
</evidence>
<gene>
    <name evidence="9" type="ORF">SAMN05660226_00857</name>
</gene>
<dbReference type="PANTHER" id="PTHR11705">
    <property type="entry name" value="PROTEASE FAMILY M14 CARBOXYPEPTIDASE A,B"/>
    <property type="match status" value="1"/>
</dbReference>
<dbReference type="EMBL" id="FUYS01000002">
    <property type="protein sequence ID" value="SKB35500.1"/>
    <property type="molecule type" value="Genomic_DNA"/>
</dbReference>
<feature type="domain" description="Peptidase M14" evidence="8">
    <location>
        <begin position="44"/>
        <end position="316"/>
    </location>
</feature>
<dbReference type="InterPro" id="IPR000834">
    <property type="entry name" value="Peptidase_M14"/>
</dbReference>